<dbReference type="GO" id="GO:0015288">
    <property type="term" value="F:porin activity"/>
    <property type="evidence" value="ECO:0007669"/>
    <property type="project" value="UniProtKB-KW"/>
</dbReference>
<feature type="chain" id="PRO_5030029281" evidence="11">
    <location>
        <begin position="23"/>
        <end position="356"/>
    </location>
</feature>
<dbReference type="CDD" id="cd00342">
    <property type="entry name" value="gram_neg_porins"/>
    <property type="match status" value="1"/>
</dbReference>
<comment type="subcellular location">
    <subcellularLocation>
        <location evidence="1">Cell outer membrane</location>
        <topology evidence="1">Multi-pass membrane protein</topology>
    </subcellularLocation>
</comment>
<dbReference type="GO" id="GO:0009279">
    <property type="term" value="C:cell outer membrane"/>
    <property type="evidence" value="ECO:0007669"/>
    <property type="project" value="UniProtKB-SubCell"/>
</dbReference>
<evidence type="ECO:0000256" key="1">
    <source>
        <dbReference type="ARBA" id="ARBA00004571"/>
    </source>
</evidence>
<dbReference type="PANTHER" id="PTHR34501">
    <property type="entry name" value="PROTEIN YDDL-RELATED"/>
    <property type="match status" value="1"/>
</dbReference>
<dbReference type="SUPFAM" id="SSF56935">
    <property type="entry name" value="Porins"/>
    <property type="match status" value="1"/>
</dbReference>
<keyword evidence="3" id="KW-0813">Transport</keyword>
<evidence type="ECO:0000256" key="2">
    <source>
        <dbReference type="ARBA" id="ARBA00011233"/>
    </source>
</evidence>
<name>A0A1H7T046_9BURK</name>
<dbReference type="InterPro" id="IPR023614">
    <property type="entry name" value="Porin_dom_sf"/>
</dbReference>
<dbReference type="AlphaFoldDB" id="A0A1H7T046"/>
<dbReference type="InterPro" id="IPR033900">
    <property type="entry name" value="Gram_neg_porin_domain"/>
</dbReference>
<proteinExistence type="predicted"/>
<dbReference type="Proteomes" id="UP000199120">
    <property type="component" value="Unassembled WGS sequence"/>
</dbReference>
<evidence type="ECO:0000259" key="12">
    <source>
        <dbReference type="Pfam" id="PF13609"/>
    </source>
</evidence>
<evidence type="ECO:0000256" key="8">
    <source>
        <dbReference type="ARBA" id="ARBA00023114"/>
    </source>
</evidence>
<gene>
    <name evidence="13" type="ORF">SAMN05192542_113137</name>
</gene>
<evidence type="ECO:0000313" key="14">
    <source>
        <dbReference type="Proteomes" id="UP000199120"/>
    </source>
</evidence>
<dbReference type="GO" id="GO:0006811">
    <property type="term" value="P:monoatomic ion transport"/>
    <property type="evidence" value="ECO:0007669"/>
    <property type="project" value="UniProtKB-KW"/>
</dbReference>
<evidence type="ECO:0000256" key="3">
    <source>
        <dbReference type="ARBA" id="ARBA00022448"/>
    </source>
</evidence>
<keyword evidence="8" id="KW-0626">Porin</keyword>
<organism evidence="13 14">
    <name type="scientific">Paraburkholderia caballeronis</name>
    <dbReference type="NCBI Taxonomy" id="416943"/>
    <lineage>
        <taxon>Bacteria</taxon>
        <taxon>Pseudomonadati</taxon>
        <taxon>Pseudomonadota</taxon>
        <taxon>Betaproteobacteria</taxon>
        <taxon>Burkholderiales</taxon>
        <taxon>Burkholderiaceae</taxon>
        <taxon>Paraburkholderia</taxon>
    </lineage>
</organism>
<keyword evidence="6 11" id="KW-0732">Signal</keyword>
<sequence length="356" mass="37451">MKKRKIFVSAALLGSATSVTYAQSSVTIYGVLDAAVTYAHASGAGSKFSMDSSGLSSSKFGLIGTEDLGGGLSAGFTLEGDIYPTNGTGGTASVDNTAAATSSLFGRRSFVSLKSKQYGEIRLGRDFSPTYWNLFLFDPFVLLGVGSSSVFTLASAGVTAARTSNSVFYLTPDTLGGFFAEGDYAFGNKPYDLADGTGHDGNFAGLRLGYEGHDLRVAAAMSNVTYKVGDIREINVGGTYDFKIIKAYGLYQNVRVGSSGRIQSTYLLGGMIPVGPDAIRFSVNRLHEHGDSSRDAMLFAVGYIYNLSKRTSLYGTAAFMANHSKAAYAMSQTSGALTPEAGGNDTGVQFGIVTRF</sequence>
<dbReference type="Gene3D" id="2.40.160.10">
    <property type="entry name" value="Porin"/>
    <property type="match status" value="1"/>
</dbReference>
<evidence type="ECO:0000256" key="10">
    <source>
        <dbReference type="ARBA" id="ARBA00023237"/>
    </source>
</evidence>
<evidence type="ECO:0000256" key="7">
    <source>
        <dbReference type="ARBA" id="ARBA00023065"/>
    </source>
</evidence>
<dbReference type="EMBL" id="FOAJ01000013">
    <property type="protein sequence ID" value="SEL77915.1"/>
    <property type="molecule type" value="Genomic_DNA"/>
</dbReference>
<feature type="signal peptide" evidence="11">
    <location>
        <begin position="1"/>
        <end position="22"/>
    </location>
</feature>
<dbReference type="InterPro" id="IPR050298">
    <property type="entry name" value="Gram-neg_bact_OMP"/>
</dbReference>
<keyword evidence="9" id="KW-0472">Membrane</keyword>
<reference evidence="14" key="1">
    <citation type="submission" date="2016-10" db="EMBL/GenBank/DDBJ databases">
        <authorList>
            <person name="Varghese N."/>
            <person name="Submissions S."/>
        </authorList>
    </citation>
    <scope>NUCLEOTIDE SEQUENCE [LARGE SCALE GENOMIC DNA]</scope>
    <source>
        <strain evidence="14">LMG 26416</strain>
    </source>
</reference>
<evidence type="ECO:0000313" key="13">
    <source>
        <dbReference type="EMBL" id="SEL77915.1"/>
    </source>
</evidence>
<accession>A0A1H7T046</accession>
<evidence type="ECO:0000256" key="4">
    <source>
        <dbReference type="ARBA" id="ARBA00022452"/>
    </source>
</evidence>
<comment type="subunit">
    <text evidence="2">Homotrimer.</text>
</comment>
<protein>
    <submittedName>
        <fullName evidence="13">Outer membrane protein (Porin)</fullName>
    </submittedName>
</protein>
<feature type="domain" description="Porin" evidence="12">
    <location>
        <begin position="10"/>
        <end position="322"/>
    </location>
</feature>
<evidence type="ECO:0000256" key="5">
    <source>
        <dbReference type="ARBA" id="ARBA00022692"/>
    </source>
</evidence>
<keyword evidence="5" id="KW-0812">Transmembrane</keyword>
<evidence type="ECO:0000256" key="11">
    <source>
        <dbReference type="SAM" id="SignalP"/>
    </source>
</evidence>
<dbReference type="PANTHER" id="PTHR34501:SF9">
    <property type="entry name" value="MAJOR OUTER MEMBRANE PROTEIN P.IA"/>
    <property type="match status" value="1"/>
</dbReference>
<dbReference type="STRING" id="416943.SAMN05445871_4990"/>
<dbReference type="Pfam" id="PF13609">
    <property type="entry name" value="Porin_4"/>
    <property type="match status" value="1"/>
</dbReference>
<keyword evidence="10" id="KW-0998">Cell outer membrane</keyword>
<keyword evidence="4" id="KW-1134">Transmembrane beta strand</keyword>
<dbReference type="GO" id="GO:0046930">
    <property type="term" value="C:pore complex"/>
    <property type="evidence" value="ECO:0007669"/>
    <property type="project" value="UniProtKB-KW"/>
</dbReference>
<keyword evidence="7" id="KW-0406">Ion transport</keyword>
<keyword evidence="14" id="KW-1185">Reference proteome</keyword>
<evidence type="ECO:0000256" key="9">
    <source>
        <dbReference type="ARBA" id="ARBA00023136"/>
    </source>
</evidence>
<evidence type="ECO:0000256" key="6">
    <source>
        <dbReference type="ARBA" id="ARBA00022729"/>
    </source>
</evidence>